<organism evidence="2 3">
    <name type="scientific">Actinospica acidithermotolerans</name>
    <dbReference type="NCBI Taxonomy" id="2828514"/>
    <lineage>
        <taxon>Bacteria</taxon>
        <taxon>Bacillati</taxon>
        <taxon>Actinomycetota</taxon>
        <taxon>Actinomycetes</taxon>
        <taxon>Catenulisporales</taxon>
        <taxon>Actinospicaceae</taxon>
        <taxon>Actinospica</taxon>
    </lineage>
</organism>
<proteinExistence type="predicted"/>
<dbReference type="Gene3D" id="3.90.1200.10">
    <property type="match status" value="1"/>
</dbReference>
<protein>
    <submittedName>
        <fullName evidence="2">Phosphotransferase</fullName>
    </submittedName>
</protein>
<dbReference type="PANTHER" id="PTHR21310:SF40">
    <property type="entry name" value="AMINOGLYCOSIDE PHOSPHOTRANSFERASE DOMAIN-CONTAINING PROTEIN-RELATED"/>
    <property type="match status" value="1"/>
</dbReference>
<dbReference type="RefSeq" id="WP_212521833.1">
    <property type="nucleotide sequence ID" value="NZ_JAGSOH010000150.1"/>
</dbReference>
<dbReference type="InterPro" id="IPR002575">
    <property type="entry name" value="Aminoglycoside_PTrfase"/>
</dbReference>
<comment type="caution">
    <text evidence="2">The sequence shown here is derived from an EMBL/GenBank/DDBJ whole genome shotgun (WGS) entry which is preliminary data.</text>
</comment>
<accession>A0A941EKE0</accession>
<dbReference type="Pfam" id="PF01636">
    <property type="entry name" value="APH"/>
    <property type="match status" value="2"/>
</dbReference>
<name>A0A941EKE0_9ACTN</name>
<evidence type="ECO:0000259" key="1">
    <source>
        <dbReference type="Pfam" id="PF01636"/>
    </source>
</evidence>
<sequence>MSIDTEGLPLLARGRDADVYALDDTRVLRRYRDPSHSATQLEARVMDYLATHGYPVPRVHEATGTDLVMDRLHGPTLLEAWQKQPWRLGRYAGELARLHDRLGAVPAPDWLPPPRHFADRDGDAVVHLDLHPLNVIITADGPVVIDWTNAAAGDPAYDLARTLVTVGTADLPPSPAVLARRLFLTVMRRASVSDPAPRIPDAARTKLADPNRTETEAVRLRAIIDHAQGRRPRGKRRG</sequence>
<feature type="domain" description="Aminoglycoside phosphotransferase" evidence="1">
    <location>
        <begin position="11"/>
        <end position="116"/>
    </location>
</feature>
<evidence type="ECO:0000313" key="3">
    <source>
        <dbReference type="Proteomes" id="UP000676325"/>
    </source>
</evidence>
<keyword evidence="3" id="KW-1185">Reference proteome</keyword>
<reference evidence="2" key="1">
    <citation type="submission" date="2021-04" db="EMBL/GenBank/DDBJ databases">
        <title>Genome based classification of Actinospica acidithermotolerans sp. nov., an actinobacterium isolated from an Indonesian hot spring.</title>
        <authorList>
            <person name="Kusuma A.B."/>
            <person name="Putra K.E."/>
            <person name="Nafisah S."/>
            <person name="Loh J."/>
            <person name="Nouioui I."/>
            <person name="Goodfellow M."/>
        </authorList>
    </citation>
    <scope>NUCLEOTIDE SEQUENCE</scope>
    <source>
        <strain evidence="2">MGRD01-02</strain>
    </source>
</reference>
<dbReference type="EMBL" id="JAGSOH010000150">
    <property type="protein sequence ID" value="MBR7830709.1"/>
    <property type="molecule type" value="Genomic_DNA"/>
</dbReference>
<dbReference type="PANTHER" id="PTHR21310">
    <property type="entry name" value="AMINOGLYCOSIDE PHOSPHOTRANSFERASE-RELATED-RELATED"/>
    <property type="match status" value="1"/>
</dbReference>
<dbReference type="AlphaFoldDB" id="A0A941EKE0"/>
<gene>
    <name evidence="2" type="ORF">KDK95_30685</name>
</gene>
<dbReference type="InterPro" id="IPR051678">
    <property type="entry name" value="AGP_Transferase"/>
</dbReference>
<dbReference type="SUPFAM" id="SSF56112">
    <property type="entry name" value="Protein kinase-like (PK-like)"/>
    <property type="match status" value="1"/>
</dbReference>
<feature type="domain" description="Aminoglycoside phosphotransferase" evidence="1">
    <location>
        <begin position="125"/>
        <end position="177"/>
    </location>
</feature>
<dbReference type="InterPro" id="IPR011009">
    <property type="entry name" value="Kinase-like_dom_sf"/>
</dbReference>
<dbReference type="Proteomes" id="UP000676325">
    <property type="component" value="Unassembled WGS sequence"/>
</dbReference>
<evidence type="ECO:0000313" key="2">
    <source>
        <dbReference type="EMBL" id="MBR7830709.1"/>
    </source>
</evidence>